<dbReference type="Proteomes" id="UP001141434">
    <property type="component" value="Unassembled WGS sequence"/>
</dbReference>
<reference evidence="2" key="2">
    <citation type="journal article" date="2023" name="IMA Fungus">
        <title>Comparative genomic study of the Penicillium genus elucidates a diverse pangenome and 15 lateral gene transfer events.</title>
        <authorList>
            <person name="Petersen C."/>
            <person name="Sorensen T."/>
            <person name="Nielsen M.R."/>
            <person name="Sondergaard T.E."/>
            <person name="Sorensen J.L."/>
            <person name="Fitzpatrick D.A."/>
            <person name="Frisvad J.C."/>
            <person name="Nielsen K.L."/>
        </authorList>
    </citation>
    <scope>NUCLEOTIDE SEQUENCE</scope>
    <source>
        <strain evidence="2">IBT 34128</strain>
    </source>
</reference>
<sequence>SLAHPHPPSDDDDPTSSSGSSSSESESDSDSDSDQDDDIHHADHGDPSSAPSIPHIPGRPKPRIRRIKQDSGLLSRLSTFLPKMKDANESLQREIEAGRAGDVVMDSVGKEGETEDEDEDENENDGKQYIEMNLGLGVLEEKRDNEDGSSSGNDGGGADSTQKPGSKQEEGNLSKAQNDSDVLGKLMGDTQSAADKPSIEEIAE</sequence>
<dbReference type="GeneID" id="81396217"/>
<dbReference type="EMBL" id="JAPMSZ010000009">
    <property type="protein sequence ID" value="KAJ5091650.1"/>
    <property type="molecule type" value="Genomic_DNA"/>
</dbReference>
<evidence type="ECO:0000313" key="3">
    <source>
        <dbReference type="Proteomes" id="UP001141434"/>
    </source>
</evidence>
<dbReference type="InterPro" id="IPR027921">
    <property type="entry name" value="NOPCHAP1"/>
</dbReference>
<feature type="compositionally biased region" description="Low complexity" evidence="1">
    <location>
        <begin position="15"/>
        <end position="24"/>
    </location>
</feature>
<proteinExistence type="predicted"/>
<organism evidence="2 3">
    <name type="scientific">Penicillium alfredii</name>
    <dbReference type="NCBI Taxonomy" id="1506179"/>
    <lineage>
        <taxon>Eukaryota</taxon>
        <taxon>Fungi</taxon>
        <taxon>Dikarya</taxon>
        <taxon>Ascomycota</taxon>
        <taxon>Pezizomycotina</taxon>
        <taxon>Eurotiomycetes</taxon>
        <taxon>Eurotiomycetidae</taxon>
        <taxon>Eurotiales</taxon>
        <taxon>Aspergillaceae</taxon>
        <taxon>Penicillium</taxon>
    </lineage>
</organism>
<gene>
    <name evidence="2" type="ORF">NUU61_006520</name>
</gene>
<dbReference type="PANTHER" id="PTHR38489:SF1">
    <property type="entry name" value="HISTONE CHAPERONE DOMAIN-CONTAINING PROTEIN"/>
    <property type="match status" value="1"/>
</dbReference>
<comment type="caution">
    <text evidence="2">The sequence shown here is derived from an EMBL/GenBank/DDBJ whole genome shotgun (WGS) entry which is preliminary data.</text>
</comment>
<accession>A0A9W9K3Q0</accession>
<feature type="compositionally biased region" description="Basic and acidic residues" evidence="1">
    <location>
        <begin position="83"/>
        <end position="99"/>
    </location>
</feature>
<feature type="compositionally biased region" description="Acidic residues" evidence="1">
    <location>
        <begin position="113"/>
        <end position="123"/>
    </location>
</feature>
<dbReference type="RefSeq" id="XP_056509848.1">
    <property type="nucleotide sequence ID" value="XM_056657048.1"/>
</dbReference>
<reference evidence="2" key="1">
    <citation type="submission" date="2022-11" db="EMBL/GenBank/DDBJ databases">
        <authorList>
            <person name="Petersen C."/>
        </authorList>
    </citation>
    <scope>NUCLEOTIDE SEQUENCE</scope>
    <source>
        <strain evidence="2">IBT 34128</strain>
    </source>
</reference>
<dbReference type="PANTHER" id="PTHR38489">
    <property type="entry name" value="HISTONE CHAPERONE DOMAIN-CONTAINING PROTEIN"/>
    <property type="match status" value="1"/>
</dbReference>
<feature type="non-terminal residue" evidence="2">
    <location>
        <position position="1"/>
    </location>
</feature>
<evidence type="ECO:0000256" key="1">
    <source>
        <dbReference type="SAM" id="MobiDB-lite"/>
    </source>
</evidence>
<dbReference type="GO" id="GO:0000492">
    <property type="term" value="P:box C/D snoRNP assembly"/>
    <property type="evidence" value="ECO:0007669"/>
    <property type="project" value="InterPro"/>
</dbReference>
<name>A0A9W9K3Q0_9EURO</name>
<dbReference type="Pfam" id="PF15370">
    <property type="entry name" value="NOPCHAP1"/>
    <property type="match status" value="1"/>
</dbReference>
<dbReference type="OrthoDB" id="1112980at2759"/>
<feature type="compositionally biased region" description="Acidic residues" evidence="1">
    <location>
        <begin position="25"/>
        <end position="37"/>
    </location>
</feature>
<dbReference type="AlphaFoldDB" id="A0A9W9K3Q0"/>
<protein>
    <submittedName>
        <fullName evidence="2">Uncharacterized protein</fullName>
    </submittedName>
</protein>
<feature type="region of interest" description="Disordered" evidence="1">
    <location>
        <begin position="1"/>
        <end position="204"/>
    </location>
</feature>
<keyword evidence="3" id="KW-1185">Reference proteome</keyword>
<evidence type="ECO:0000313" key="2">
    <source>
        <dbReference type="EMBL" id="KAJ5091650.1"/>
    </source>
</evidence>